<comment type="caution">
    <text evidence="2">The sequence shown here is derived from an EMBL/GenBank/DDBJ whole genome shotgun (WGS) entry which is preliminary data.</text>
</comment>
<dbReference type="Proteomes" id="UP000316008">
    <property type="component" value="Unassembled WGS sequence"/>
</dbReference>
<gene>
    <name evidence="2" type="ORF">FO442_00095</name>
</gene>
<dbReference type="SMART" id="SM00327">
    <property type="entry name" value="VWA"/>
    <property type="match status" value="1"/>
</dbReference>
<dbReference type="InterPro" id="IPR002035">
    <property type="entry name" value="VWF_A"/>
</dbReference>
<evidence type="ECO:0000313" key="3">
    <source>
        <dbReference type="Proteomes" id="UP000316008"/>
    </source>
</evidence>
<dbReference type="Pfam" id="PF13519">
    <property type="entry name" value="VWA_2"/>
    <property type="match status" value="1"/>
</dbReference>
<sequence length="478" mass="53410">MAWCSSECGATATSFNSIGRNVRRLLMRYCAVICCLFVLSFSKVHGQQLTRILFILDASNSMNSKWDGSQTRIDAAKELLIKTVDSLNGAANLQIGLRVYGHQSPITATYQDCNDTKLEVPFGPDNFTKVRNKIKTILAKGTTPIARSLEAAAADFPDTNARNIIILITDGLEACDNDPCVIAKKLHDKGVKVTPFVIGLGLDISYLDQFKCIGSYMEAETKESFKNVLKTVVAKAVINTTVQINLNNIHKVPNETDVTMFLYKAGTKELMYTFVHTLDRQGNPDTLTIDPAYKYDLVVNTIPKVHKNNISIIKNTHNVIPVDCPQGFIKLRFTNATSPYQVISRIYKKTDQQTLNTQLVGSTDKYIVGTYEVEILTLPRIYHSINVTQSSTETIDLPAPGQLTYSTSKMVAAQIFVENDNGTIDWVCNLDQVNLKGLIYLQPGKYRLVYRQKQLRSTTYTVEKEFKIQSNKTTSINL</sequence>
<feature type="domain" description="VWFA" evidence="1">
    <location>
        <begin position="51"/>
        <end position="237"/>
    </location>
</feature>
<reference evidence="2 3" key="1">
    <citation type="submission" date="2019-07" db="EMBL/GenBank/DDBJ databases">
        <authorList>
            <person name="Huq M.A."/>
        </authorList>
    </citation>
    <scope>NUCLEOTIDE SEQUENCE [LARGE SCALE GENOMIC DNA]</scope>
    <source>
        <strain evidence="2 3">MAH-3</strain>
    </source>
</reference>
<dbReference type="EMBL" id="VLPL01000001">
    <property type="protein sequence ID" value="TSJ47563.1"/>
    <property type="molecule type" value="Genomic_DNA"/>
</dbReference>
<accession>A0A556N661</accession>
<evidence type="ECO:0000313" key="2">
    <source>
        <dbReference type="EMBL" id="TSJ47563.1"/>
    </source>
</evidence>
<protein>
    <submittedName>
        <fullName evidence="2">VWA domain-containing protein</fullName>
    </submittedName>
</protein>
<keyword evidence="3" id="KW-1185">Reference proteome</keyword>
<dbReference type="SUPFAM" id="SSF53300">
    <property type="entry name" value="vWA-like"/>
    <property type="match status" value="1"/>
</dbReference>
<name>A0A556N661_9FLAO</name>
<dbReference type="PROSITE" id="PS50234">
    <property type="entry name" value="VWFA"/>
    <property type="match status" value="1"/>
</dbReference>
<dbReference type="InterPro" id="IPR036465">
    <property type="entry name" value="vWFA_dom_sf"/>
</dbReference>
<proteinExistence type="predicted"/>
<dbReference type="Gene3D" id="3.40.50.410">
    <property type="entry name" value="von Willebrand factor, type A domain"/>
    <property type="match status" value="2"/>
</dbReference>
<dbReference type="OrthoDB" id="5348860at2"/>
<organism evidence="2 3">
    <name type="scientific">Fluviicola chungangensis</name>
    <dbReference type="NCBI Taxonomy" id="2597671"/>
    <lineage>
        <taxon>Bacteria</taxon>
        <taxon>Pseudomonadati</taxon>
        <taxon>Bacteroidota</taxon>
        <taxon>Flavobacteriia</taxon>
        <taxon>Flavobacteriales</taxon>
        <taxon>Crocinitomicaceae</taxon>
        <taxon>Fluviicola</taxon>
    </lineage>
</organism>
<evidence type="ECO:0000259" key="1">
    <source>
        <dbReference type="PROSITE" id="PS50234"/>
    </source>
</evidence>
<dbReference type="AlphaFoldDB" id="A0A556N661"/>